<dbReference type="Gene3D" id="3.40.33.10">
    <property type="entry name" value="CAP"/>
    <property type="match status" value="1"/>
</dbReference>
<sequence length="254" mass="27394">MKNNKVMKALIGTACAGVLAVGLIGAGPASAASAQQNYVPAPKNIQDLQNLQSYLQEWLQNSGLDFQFQYPGTGQQVTVPQPSNPTPSTPSKPQTNPTPSKPVTTKPKPSKPETSKPDASTSKPSTGTTSNQSAYAAEVVKLVNQERAKAGLKPLTENAKLSNMAMDKAKDMSNNNYFDHNSPTYGSPFDMMKKYGISFSYAGENIAKGQKTPADVMNAWMNSEGHRANILNSNYTTIGVAYYNGYWVQEFIAN</sequence>
<feature type="signal peptide" evidence="2">
    <location>
        <begin position="1"/>
        <end position="31"/>
    </location>
</feature>
<dbReference type="PANTHER" id="PTHR31157:SF1">
    <property type="entry name" value="SCP DOMAIN-CONTAINING PROTEIN"/>
    <property type="match status" value="1"/>
</dbReference>
<evidence type="ECO:0000313" key="4">
    <source>
        <dbReference type="EMBL" id="GIO31006.1"/>
    </source>
</evidence>
<dbReference type="InterPro" id="IPR035940">
    <property type="entry name" value="CAP_sf"/>
</dbReference>
<dbReference type="NCBIfam" id="TIGR02909">
    <property type="entry name" value="spore_YkwD"/>
    <property type="match status" value="1"/>
</dbReference>
<evidence type="ECO:0000259" key="3">
    <source>
        <dbReference type="Pfam" id="PF00188"/>
    </source>
</evidence>
<evidence type="ECO:0000313" key="5">
    <source>
        <dbReference type="Proteomes" id="UP000679779"/>
    </source>
</evidence>
<comment type="caution">
    <text evidence="4">The sequence shown here is derived from an EMBL/GenBank/DDBJ whole genome shotgun (WGS) entry which is preliminary data.</text>
</comment>
<accession>A0A919XF28</accession>
<dbReference type="PANTHER" id="PTHR31157">
    <property type="entry name" value="SCP DOMAIN-CONTAINING PROTEIN"/>
    <property type="match status" value="1"/>
</dbReference>
<feature type="compositionally biased region" description="Low complexity" evidence="1">
    <location>
        <begin position="91"/>
        <end position="107"/>
    </location>
</feature>
<dbReference type="InterPro" id="IPR014258">
    <property type="entry name" value="CAP_domain_YkwD-like"/>
</dbReference>
<keyword evidence="2" id="KW-0732">Signal</keyword>
<dbReference type="Pfam" id="PF00188">
    <property type="entry name" value="CAP"/>
    <property type="match status" value="1"/>
</dbReference>
<keyword evidence="5" id="KW-1185">Reference proteome</keyword>
<dbReference type="CDD" id="cd05379">
    <property type="entry name" value="CAP_bacterial"/>
    <property type="match status" value="1"/>
</dbReference>
<name>A0A919XF28_9BACL</name>
<organism evidence="4 5">
    <name type="scientific">Paenibacillus albilobatus</name>
    <dbReference type="NCBI Taxonomy" id="2716884"/>
    <lineage>
        <taxon>Bacteria</taxon>
        <taxon>Bacillati</taxon>
        <taxon>Bacillota</taxon>
        <taxon>Bacilli</taxon>
        <taxon>Bacillales</taxon>
        <taxon>Paenibacillaceae</taxon>
        <taxon>Paenibacillus</taxon>
    </lineage>
</organism>
<dbReference type="Proteomes" id="UP000679779">
    <property type="component" value="Unassembled WGS sequence"/>
</dbReference>
<dbReference type="RefSeq" id="WP_236575560.1">
    <property type="nucleotide sequence ID" value="NZ_BORQ01000002.1"/>
</dbReference>
<dbReference type="SUPFAM" id="SSF55797">
    <property type="entry name" value="PR-1-like"/>
    <property type="match status" value="1"/>
</dbReference>
<dbReference type="EMBL" id="BORQ01000002">
    <property type="protein sequence ID" value="GIO31006.1"/>
    <property type="molecule type" value="Genomic_DNA"/>
</dbReference>
<reference evidence="4" key="1">
    <citation type="submission" date="2021-03" db="EMBL/GenBank/DDBJ databases">
        <title>Antimicrobial resistance genes in bacteria isolated from Japanese honey, and their potential for conferring macrolide and lincosamide resistance in the American foulbrood pathogen Paenibacillus larvae.</title>
        <authorList>
            <person name="Okamoto M."/>
            <person name="Kumagai M."/>
            <person name="Kanamori H."/>
            <person name="Takamatsu D."/>
        </authorList>
    </citation>
    <scope>NUCLEOTIDE SEQUENCE</scope>
    <source>
        <strain evidence="4">J2TS6</strain>
    </source>
</reference>
<feature type="compositionally biased region" description="Polar residues" evidence="1">
    <location>
        <begin position="118"/>
        <end position="133"/>
    </location>
</feature>
<evidence type="ECO:0000256" key="1">
    <source>
        <dbReference type="SAM" id="MobiDB-lite"/>
    </source>
</evidence>
<evidence type="ECO:0000256" key="2">
    <source>
        <dbReference type="SAM" id="SignalP"/>
    </source>
</evidence>
<dbReference type="InterPro" id="IPR014044">
    <property type="entry name" value="CAP_dom"/>
</dbReference>
<proteinExistence type="predicted"/>
<dbReference type="AlphaFoldDB" id="A0A919XF28"/>
<feature type="domain" description="SCP" evidence="3">
    <location>
        <begin position="141"/>
        <end position="250"/>
    </location>
</feature>
<feature type="region of interest" description="Disordered" evidence="1">
    <location>
        <begin position="69"/>
        <end position="133"/>
    </location>
</feature>
<feature type="chain" id="PRO_5037481342" description="SCP domain-containing protein" evidence="2">
    <location>
        <begin position="32"/>
        <end position="254"/>
    </location>
</feature>
<protein>
    <recommendedName>
        <fullName evidence="3">SCP domain-containing protein</fullName>
    </recommendedName>
</protein>
<gene>
    <name evidence="4" type="ORF">J2TS6_21470</name>
</gene>